<organism evidence="3 4">
    <name type="scientific">Tenacibaculum aiptasiae</name>
    <dbReference type="NCBI Taxonomy" id="426481"/>
    <lineage>
        <taxon>Bacteria</taxon>
        <taxon>Pseudomonadati</taxon>
        <taxon>Bacteroidota</taxon>
        <taxon>Flavobacteriia</taxon>
        <taxon>Flavobacteriales</taxon>
        <taxon>Flavobacteriaceae</taxon>
        <taxon>Tenacibaculum</taxon>
    </lineage>
</organism>
<feature type="transmembrane region" description="Helical" evidence="1">
    <location>
        <begin position="21"/>
        <end position="44"/>
    </location>
</feature>
<evidence type="ECO:0000313" key="3">
    <source>
        <dbReference type="EMBL" id="KAB1151416.1"/>
    </source>
</evidence>
<keyword evidence="3" id="KW-0808">Transferase</keyword>
<feature type="transmembrane region" description="Helical" evidence="1">
    <location>
        <begin position="102"/>
        <end position="126"/>
    </location>
</feature>
<dbReference type="GO" id="GO:0016020">
    <property type="term" value="C:membrane"/>
    <property type="evidence" value="ECO:0007669"/>
    <property type="project" value="InterPro"/>
</dbReference>
<keyword evidence="1" id="KW-0472">Membrane</keyword>
<evidence type="ECO:0000259" key="2">
    <source>
        <dbReference type="Pfam" id="PF06580"/>
    </source>
</evidence>
<keyword evidence="4" id="KW-1185">Reference proteome</keyword>
<name>A0A7J5A4T3_9FLAO</name>
<gene>
    <name evidence="3" type="ORF">F7018_18180</name>
</gene>
<evidence type="ECO:0000313" key="4">
    <source>
        <dbReference type="Proteomes" id="UP000467305"/>
    </source>
</evidence>
<sequence length="366" mass="43326">MKFTKKLHHKLNIFVTINMKKVVIFLKENLHFLFFLFAFSWLLILKNELLISRSFEDFRFHIDAPFWFFLNGIFIFLLVTFIKKKVDNNSQLKISIEKKYVLFFGIGLFCYVLYSNVLGLLVAFIFNTFSRNFGSLYQIVYKNFGSIIDFLIFGGFSLAYLYFKENRKYEEQVKDYEISKVKNEVTQLRTQLNPHFLFNNLNVLDHLIEEDTEKASSFLNRFSELYRYNLFSANKELVSIQDELTFSEGYFELMKVKYNSYYNLIIEEELKLLKAILPPFCIQVLVENAITHNRGTQLNPINIKIEQVKEGIKVSNNKMAFKNKKKGNGIALKNITKQFHYFVKKPILIKENETSFEVTLPLINLK</sequence>
<keyword evidence="1" id="KW-1133">Transmembrane helix</keyword>
<keyword evidence="1" id="KW-0812">Transmembrane</keyword>
<proteinExistence type="predicted"/>
<feature type="transmembrane region" description="Helical" evidence="1">
    <location>
        <begin position="146"/>
        <end position="163"/>
    </location>
</feature>
<feature type="transmembrane region" description="Helical" evidence="1">
    <location>
        <begin position="64"/>
        <end position="82"/>
    </location>
</feature>
<accession>A0A7J5A4T3</accession>
<dbReference type="OrthoDB" id="9809908at2"/>
<dbReference type="PANTHER" id="PTHR34220">
    <property type="entry name" value="SENSOR HISTIDINE KINASE YPDA"/>
    <property type="match status" value="1"/>
</dbReference>
<dbReference type="PANTHER" id="PTHR34220:SF7">
    <property type="entry name" value="SENSOR HISTIDINE KINASE YPDA"/>
    <property type="match status" value="1"/>
</dbReference>
<dbReference type="Pfam" id="PF06580">
    <property type="entry name" value="His_kinase"/>
    <property type="match status" value="1"/>
</dbReference>
<protein>
    <submittedName>
        <fullName evidence="3">Histidine kinase</fullName>
    </submittedName>
</protein>
<dbReference type="InterPro" id="IPR010559">
    <property type="entry name" value="Sig_transdc_His_kin_internal"/>
</dbReference>
<dbReference type="EMBL" id="WAAU01000086">
    <property type="protein sequence ID" value="KAB1151416.1"/>
    <property type="molecule type" value="Genomic_DNA"/>
</dbReference>
<evidence type="ECO:0000256" key="1">
    <source>
        <dbReference type="SAM" id="Phobius"/>
    </source>
</evidence>
<keyword evidence="3" id="KW-0418">Kinase</keyword>
<dbReference type="AlphaFoldDB" id="A0A7J5A4T3"/>
<dbReference type="GO" id="GO:0000155">
    <property type="term" value="F:phosphorelay sensor kinase activity"/>
    <property type="evidence" value="ECO:0007669"/>
    <property type="project" value="InterPro"/>
</dbReference>
<dbReference type="InterPro" id="IPR050640">
    <property type="entry name" value="Bact_2-comp_sensor_kinase"/>
</dbReference>
<feature type="domain" description="Signal transduction histidine kinase internal region" evidence="2">
    <location>
        <begin position="184"/>
        <end position="259"/>
    </location>
</feature>
<reference evidence="3 4" key="1">
    <citation type="submission" date="2019-09" db="EMBL/GenBank/DDBJ databases">
        <authorList>
            <person name="Cao W.R."/>
        </authorList>
    </citation>
    <scope>NUCLEOTIDE SEQUENCE [LARGE SCALE GENOMIC DNA]</scope>
    <source>
        <strain evidence="4">a4</strain>
    </source>
</reference>
<dbReference type="Proteomes" id="UP000467305">
    <property type="component" value="Unassembled WGS sequence"/>
</dbReference>
<comment type="caution">
    <text evidence="3">The sequence shown here is derived from an EMBL/GenBank/DDBJ whole genome shotgun (WGS) entry which is preliminary data.</text>
</comment>